<evidence type="ECO:0000313" key="2">
    <source>
        <dbReference type="Proteomes" id="UP000032180"/>
    </source>
</evidence>
<evidence type="ECO:0000313" key="1">
    <source>
        <dbReference type="EnsemblPlants" id="LPERR10G05080.1"/>
    </source>
</evidence>
<protein>
    <submittedName>
        <fullName evidence="1">Uncharacterized protein</fullName>
    </submittedName>
</protein>
<organism evidence="1 2">
    <name type="scientific">Leersia perrieri</name>
    <dbReference type="NCBI Taxonomy" id="77586"/>
    <lineage>
        <taxon>Eukaryota</taxon>
        <taxon>Viridiplantae</taxon>
        <taxon>Streptophyta</taxon>
        <taxon>Embryophyta</taxon>
        <taxon>Tracheophyta</taxon>
        <taxon>Spermatophyta</taxon>
        <taxon>Magnoliopsida</taxon>
        <taxon>Liliopsida</taxon>
        <taxon>Poales</taxon>
        <taxon>Poaceae</taxon>
        <taxon>BOP clade</taxon>
        <taxon>Oryzoideae</taxon>
        <taxon>Oryzeae</taxon>
        <taxon>Oryzinae</taxon>
        <taxon>Leersia</taxon>
    </lineage>
</organism>
<keyword evidence="2" id="KW-1185">Reference proteome</keyword>
<reference evidence="2" key="2">
    <citation type="submission" date="2013-12" db="EMBL/GenBank/DDBJ databases">
        <authorList>
            <person name="Yu Y."/>
            <person name="Lee S."/>
            <person name="de Baynast K."/>
            <person name="Wissotski M."/>
            <person name="Liu L."/>
            <person name="Talag J."/>
            <person name="Goicoechea J."/>
            <person name="Angelova A."/>
            <person name="Jetty R."/>
            <person name="Kudrna D."/>
            <person name="Golser W."/>
            <person name="Rivera L."/>
            <person name="Zhang J."/>
            <person name="Wing R."/>
        </authorList>
    </citation>
    <scope>NUCLEOTIDE SEQUENCE</scope>
</reference>
<dbReference type="Proteomes" id="UP000032180">
    <property type="component" value="Chromosome 10"/>
</dbReference>
<reference evidence="1" key="3">
    <citation type="submission" date="2015-04" db="UniProtKB">
        <authorList>
            <consortium name="EnsemblPlants"/>
        </authorList>
    </citation>
    <scope>IDENTIFICATION</scope>
</reference>
<name>A0A0D9XIY2_9ORYZ</name>
<dbReference type="EnsemblPlants" id="LPERR10G05080.1">
    <property type="protein sequence ID" value="LPERR10G05080.1"/>
    <property type="gene ID" value="LPERR10G05080"/>
</dbReference>
<dbReference type="AlphaFoldDB" id="A0A0D9XIY2"/>
<proteinExistence type="predicted"/>
<dbReference type="Gramene" id="LPERR10G05080.1">
    <property type="protein sequence ID" value="LPERR10G05080.1"/>
    <property type="gene ID" value="LPERR10G05080"/>
</dbReference>
<dbReference type="HOGENOM" id="CLU_1888734_0_0_1"/>
<sequence>MGAYRLGVWRQGTYCRVVWRQGPPPSCTRPYRQTVRREAGTARRYGGRVRRLRHCSAPISSNHGGSAHLPTTILPPGGIWSDTARPLGADVVSDSSMAAASPTTLGRHFVQSLFSPNYPEAQNYWGDAPSLTQPT</sequence>
<reference evidence="1 2" key="1">
    <citation type="submission" date="2012-08" db="EMBL/GenBank/DDBJ databases">
        <title>Oryza genome evolution.</title>
        <authorList>
            <person name="Wing R.A."/>
        </authorList>
    </citation>
    <scope>NUCLEOTIDE SEQUENCE</scope>
</reference>
<accession>A0A0D9XIY2</accession>